<evidence type="ECO:0000256" key="1">
    <source>
        <dbReference type="ARBA" id="ARBA00022741"/>
    </source>
</evidence>
<dbReference type="GO" id="GO:0004386">
    <property type="term" value="F:helicase activity"/>
    <property type="evidence" value="ECO:0007669"/>
    <property type="project" value="UniProtKB-KW"/>
</dbReference>
<evidence type="ECO:0000259" key="5">
    <source>
        <dbReference type="PROSITE" id="PS51206"/>
    </source>
</evidence>
<dbReference type="Pfam" id="PF03288">
    <property type="entry name" value="Pox_D5"/>
    <property type="match status" value="1"/>
</dbReference>
<dbReference type="PANTHER" id="PTHR35372:SF2">
    <property type="entry name" value="SF3 HELICASE DOMAIN-CONTAINING PROTEIN"/>
    <property type="match status" value="1"/>
</dbReference>
<evidence type="ECO:0000313" key="7">
    <source>
        <dbReference type="Proteomes" id="UP000009223"/>
    </source>
</evidence>
<name>F5YJT3_TREPZ</name>
<dbReference type="InterPro" id="IPR027417">
    <property type="entry name" value="P-loop_NTPase"/>
</dbReference>
<keyword evidence="3" id="KW-0347">Helicase</keyword>
<dbReference type="PANTHER" id="PTHR35372">
    <property type="entry name" value="ATP BINDING PROTEIN-RELATED"/>
    <property type="match status" value="1"/>
</dbReference>
<accession>F5YJT3</accession>
<dbReference type="OrthoDB" id="9763644at2"/>
<dbReference type="HOGENOM" id="CLU_018483_2_1_12"/>
<dbReference type="InterPro" id="IPR045455">
    <property type="entry name" value="NrS-1_pol-like_helicase"/>
</dbReference>
<dbReference type="GO" id="GO:0016787">
    <property type="term" value="F:hydrolase activity"/>
    <property type="evidence" value="ECO:0007669"/>
    <property type="project" value="UniProtKB-KW"/>
</dbReference>
<dbReference type="InterPro" id="IPR004968">
    <property type="entry name" value="DNA_primase/NTPase_C"/>
</dbReference>
<dbReference type="NCBIfam" id="TIGR01613">
    <property type="entry name" value="primase_Cterm"/>
    <property type="match status" value="1"/>
</dbReference>
<evidence type="ECO:0000256" key="3">
    <source>
        <dbReference type="ARBA" id="ARBA00022806"/>
    </source>
</evidence>
<evidence type="ECO:0000313" key="6">
    <source>
        <dbReference type="EMBL" id="AEF86065.1"/>
    </source>
</evidence>
<feature type="domain" description="SF3 helicase" evidence="5">
    <location>
        <begin position="186"/>
        <end position="345"/>
    </location>
</feature>
<organism evidence="6 7">
    <name type="scientific">Treponema primitia (strain ATCC BAA-887 / DSM 12427 / ZAS-2)</name>
    <dbReference type="NCBI Taxonomy" id="545694"/>
    <lineage>
        <taxon>Bacteria</taxon>
        <taxon>Pseudomonadati</taxon>
        <taxon>Spirochaetota</taxon>
        <taxon>Spirochaetia</taxon>
        <taxon>Spirochaetales</taxon>
        <taxon>Treponemataceae</taxon>
        <taxon>Treponema</taxon>
    </lineage>
</organism>
<dbReference type="KEGG" id="tpi:TREPR_2052"/>
<protein>
    <recommendedName>
        <fullName evidence="5">SF3 helicase domain-containing protein</fullName>
    </recommendedName>
</protein>
<dbReference type="InterPro" id="IPR006500">
    <property type="entry name" value="Helicase_put_C_phage/plasmid"/>
</dbReference>
<dbReference type="PROSITE" id="PS51206">
    <property type="entry name" value="SF3_HELICASE_1"/>
    <property type="match status" value="1"/>
</dbReference>
<keyword evidence="2" id="KW-0378">Hydrolase</keyword>
<dbReference type="SMART" id="SM00885">
    <property type="entry name" value="D5_N"/>
    <property type="match status" value="1"/>
</dbReference>
<reference evidence="7" key="1">
    <citation type="submission" date="2009-12" db="EMBL/GenBank/DDBJ databases">
        <title>Complete sequence of Treponema primitia strain ZAS-2.</title>
        <authorList>
            <person name="Tetu S.G."/>
            <person name="Matson E."/>
            <person name="Ren Q."/>
            <person name="Seshadri R."/>
            <person name="Elbourne L."/>
            <person name="Hassan K.A."/>
            <person name="Durkin A."/>
            <person name="Radune D."/>
            <person name="Mohamoud Y."/>
            <person name="Shay R."/>
            <person name="Jin S."/>
            <person name="Zhang X."/>
            <person name="Lucey K."/>
            <person name="Ballor N.R."/>
            <person name="Ottesen E."/>
            <person name="Rosenthal R."/>
            <person name="Allen A."/>
            <person name="Leadbetter J.R."/>
            <person name="Paulsen I.T."/>
        </authorList>
    </citation>
    <scope>NUCLEOTIDE SEQUENCE [LARGE SCALE GENOMIC DNA]</scope>
    <source>
        <strain evidence="7">ATCC BAA-887 / DSM 12427 / ZAS-2</strain>
    </source>
</reference>
<dbReference type="AlphaFoldDB" id="F5YJT3"/>
<dbReference type="GO" id="GO:0005524">
    <property type="term" value="F:ATP binding"/>
    <property type="evidence" value="ECO:0007669"/>
    <property type="project" value="UniProtKB-KW"/>
</dbReference>
<dbReference type="InterPro" id="IPR014015">
    <property type="entry name" value="Helicase_SF3_DNA-vir"/>
</dbReference>
<reference evidence="6 7" key="2">
    <citation type="journal article" date="2011" name="ISME J.">
        <title>RNA-seq reveals cooperative metabolic interactions between two termite-gut spirochete species in co-culture.</title>
        <authorList>
            <person name="Rosenthal A.Z."/>
            <person name="Matson E.G."/>
            <person name="Eldar A."/>
            <person name="Leadbetter J.R."/>
        </authorList>
    </citation>
    <scope>NUCLEOTIDE SEQUENCE [LARGE SCALE GENOMIC DNA]</scope>
    <source>
        <strain evidence="7">ATCC BAA-887 / DSM 12427 / ZAS-2</strain>
    </source>
</reference>
<dbReference type="Gene3D" id="3.40.50.300">
    <property type="entry name" value="P-loop containing nucleotide triphosphate hydrolases"/>
    <property type="match status" value="1"/>
</dbReference>
<dbReference type="Pfam" id="PF08706">
    <property type="entry name" value="D5_N"/>
    <property type="match status" value="1"/>
</dbReference>
<evidence type="ECO:0000256" key="2">
    <source>
        <dbReference type="ARBA" id="ARBA00022801"/>
    </source>
</evidence>
<keyword evidence="1" id="KW-0547">Nucleotide-binding</keyword>
<dbReference type="Proteomes" id="UP000009223">
    <property type="component" value="Chromosome"/>
</dbReference>
<dbReference type="EMBL" id="CP001843">
    <property type="protein sequence ID" value="AEF86065.1"/>
    <property type="molecule type" value="Genomic_DNA"/>
</dbReference>
<dbReference type="Pfam" id="PF19263">
    <property type="entry name" value="DUF5906"/>
    <property type="match status" value="1"/>
</dbReference>
<gene>
    <name evidence="6" type="ordered locus">TREPR_2052</name>
</gene>
<dbReference type="eggNOG" id="COG3378">
    <property type="taxonomic scope" value="Bacteria"/>
</dbReference>
<proteinExistence type="predicted"/>
<sequence>MAERVGDESMYLRISDLKAGKIQFTDATNAERLLSIYGRDIRYNGAWKKWVVWDGTCWRIDDGALIHEKGLAMVRGIYDDLLKTQDYRERIEIEKYAMLSESVRRREAFIKAASWIRELNISSEELDSNPWLLNVQNGTIDIKGGLFREHRQEDMITKTANVVYDPAAGCPAWKQFVREIMNCNGDIIGFLQAVTGMAITGDVSEQSMFILFGSGANGKSTFLNTLMYILGDYAITTTTDTFMKRNNEQATNDIARLRGARFVSTTELDQGRRLSEPLIKQITGNDKVTARFLYGEYFSFTPTFKIFMGTNHKPTVKGTDFGIWRRIKLIPFTTRIEADRQDKHLEEKLRAEASGILNWLLEGAYRWLREGLVVPEAVLAVTDDYKGEMDVIGIFLKERCVQSPGVSIRIRELFKAYQDWCEQNNEKAMCERILSQRLKEMGFSRTRTAEARYWAGIMLRAREE</sequence>
<keyword evidence="4" id="KW-0067">ATP-binding</keyword>
<dbReference type="STRING" id="545694.TREPR_2052"/>
<dbReference type="InterPro" id="IPR051620">
    <property type="entry name" value="ORF904-like_C"/>
</dbReference>
<keyword evidence="7" id="KW-1185">Reference proteome</keyword>
<dbReference type="SUPFAM" id="SSF52540">
    <property type="entry name" value="P-loop containing nucleoside triphosphate hydrolases"/>
    <property type="match status" value="1"/>
</dbReference>
<evidence type="ECO:0000256" key="4">
    <source>
        <dbReference type="ARBA" id="ARBA00022840"/>
    </source>
</evidence>
<dbReference type="RefSeq" id="WP_015708110.1">
    <property type="nucleotide sequence ID" value="NC_015578.1"/>
</dbReference>
<dbReference type="InterPro" id="IPR014818">
    <property type="entry name" value="Phage/plasmid_primase_P4_C"/>
</dbReference>